<protein>
    <submittedName>
        <fullName evidence="11">Nucleoside permease</fullName>
    </submittedName>
</protein>
<feature type="transmembrane region" description="Helical" evidence="7">
    <location>
        <begin position="318"/>
        <end position="335"/>
    </location>
</feature>
<evidence type="ECO:0000256" key="4">
    <source>
        <dbReference type="ARBA" id="ARBA00022692"/>
    </source>
</evidence>
<evidence type="ECO:0000256" key="1">
    <source>
        <dbReference type="ARBA" id="ARBA00004651"/>
    </source>
</evidence>
<comment type="subcellular location">
    <subcellularLocation>
        <location evidence="1">Cell membrane</location>
        <topology evidence="1">Multi-pass membrane protein</topology>
    </subcellularLocation>
</comment>
<dbReference type="PANTHER" id="PTHR10590">
    <property type="entry name" value="SODIUM/NUCLEOSIDE COTRANSPORTER"/>
    <property type="match status" value="1"/>
</dbReference>
<feature type="domain" description="Nucleoside transporter/FeoB GTPase Gate" evidence="10">
    <location>
        <begin position="92"/>
        <end position="189"/>
    </location>
</feature>
<evidence type="ECO:0000256" key="7">
    <source>
        <dbReference type="SAM" id="Phobius"/>
    </source>
</evidence>
<feature type="transmembrane region" description="Helical" evidence="7">
    <location>
        <begin position="90"/>
        <end position="111"/>
    </location>
</feature>
<evidence type="ECO:0000259" key="9">
    <source>
        <dbReference type="Pfam" id="PF07662"/>
    </source>
</evidence>
<evidence type="ECO:0000256" key="3">
    <source>
        <dbReference type="ARBA" id="ARBA00022475"/>
    </source>
</evidence>
<dbReference type="InterPro" id="IPR011642">
    <property type="entry name" value="Gate_dom"/>
</dbReference>
<gene>
    <name evidence="11" type="ORF">M977_03900</name>
</gene>
<organism evidence="11 12">
    <name type="scientific">Buttiauxella gaviniae ATCC 51604</name>
    <dbReference type="NCBI Taxonomy" id="1354253"/>
    <lineage>
        <taxon>Bacteria</taxon>
        <taxon>Pseudomonadati</taxon>
        <taxon>Pseudomonadota</taxon>
        <taxon>Gammaproteobacteria</taxon>
        <taxon>Enterobacterales</taxon>
        <taxon>Enterobacteriaceae</taxon>
        <taxon>Buttiauxella</taxon>
    </lineage>
</organism>
<dbReference type="Pfam" id="PF07670">
    <property type="entry name" value="Gate"/>
    <property type="match status" value="1"/>
</dbReference>
<sequence length="410" mass="43834">MRIFILCLCILVLLAIALLFSSNRRAIKLRTVIGAFTIQASVAAFILYVPAGERILLSISNSLSGVLTYSSEGINFLFGDLGRFKMGFLFAFHVLPIIIFMSALFSVLYYLGIMQWVIRIIGTAIHKLLKTSPAESMAATANIFAGNTDVFVLMRPYAPKMTRSELFALMCGGVASIAGSVLVGYASMGIEMRYLVAASFMSAPGGLLMAKILYPETEPDKVADIHIEDNENHEERPINIVEAATNGAISGLKLAVNVGAMLLALIALIAMVNGLLGWAFNLFGVANITLQLIFSYLFAPIAWLLGVPGAEMLQVGSLLGQKLVLNEFVAYTSFISLKSELSEYSQIIVIMALAGFANLSAPAALIGVLGGIVPAQKSFIAQMGAKVILAGTLSNLMSAALTGLFYLIAH</sequence>
<feature type="transmembrane region" description="Helical" evidence="7">
    <location>
        <begin position="166"/>
        <end position="188"/>
    </location>
</feature>
<dbReference type="PANTHER" id="PTHR10590:SF4">
    <property type="entry name" value="SOLUTE CARRIER FAMILY 28 MEMBER 3"/>
    <property type="match status" value="1"/>
</dbReference>
<evidence type="ECO:0000256" key="6">
    <source>
        <dbReference type="ARBA" id="ARBA00023136"/>
    </source>
</evidence>
<feature type="transmembrane region" description="Helical" evidence="7">
    <location>
        <begin position="254"/>
        <end position="276"/>
    </location>
</feature>
<keyword evidence="3" id="KW-1003">Cell membrane</keyword>
<feature type="transmembrane region" description="Helical" evidence="7">
    <location>
        <begin position="29"/>
        <end position="48"/>
    </location>
</feature>
<evidence type="ECO:0000259" key="8">
    <source>
        <dbReference type="Pfam" id="PF01773"/>
    </source>
</evidence>
<evidence type="ECO:0000259" key="10">
    <source>
        <dbReference type="Pfam" id="PF07670"/>
    </source>
</evidence>
<feature type="transmembrane region" description="Helical" evidence="7">
    <location>
        <begin position="387"/>
        <end position="409"/>
    </location>
</feature>
<comment type="similarity">
    <text evidence="2">Belongs to the concentrative nucleoside transporter (CNT) (TC 2.A.41) family.</text>
</comment>
<evidence type="ECO:0000256" key="5">
    <source>
        <dbReference type="ARBA" id="ARBA00022989"/>
    </source>
</evidence>
<accession>A0A1B7HQI1</accession>
<evidence type="ECO:0000256" key="2">
    <source>
        <dbReference type="ARBA" id="ARBA00009033"/>
    </source>
</evidence>
<dbReference type="RefSeq" id="WP_064518237.1">
    <property type="nucleotide sequence ID" value="NZ_LXEP01000034.1"/>
</dbReference>
<dbReference type="GO" id="GO:0005886">
    <property type="term" value="C:plasma membrane"/>
    <property type="evidence" value="ECO:0007669"/>
    <property type="project" value="UniProtKB-SubCell"/>
</dbReference>
<evidence type="ECO:0000313" key="11">
    <source>
        <dbReference type="EMBL" id="OAT17894.1"/>
    </source>
</evidence>
<dbReference type="EMBL" id="LXEP01000034">
    <property type="protein sequence ID" value="OAT17894.1"/>
    <property type="molecule type" value="Genomic_DNA"/>
</dbReference>
<feature type="domain" description="Concentrative nucleoside transporter C-terminal" evidence="9">
    <location>
        <begin position="194"/>
        <end position="403"/>
    </location>
</feature>
<keyword evidence="6 7" id="KW-0472">Membrane</keyword>
<name>A0A1B7HQI1_9ENTR</name>
<reference evidence="11 12" key="1">
    <citation type="submission" date="2016-04" db="EMBL/GenBank/DDBJ databases">
        <title>ATOL: Assembling a taxonomically balanced genome-scale reconstruction of the evolutionary history of the Enterobacteriaceae.</title>
        <authorList>
            <person name="Plunkett G.III."/>
            <person name="Neeno-Eckwall E.C."/>
            <person name="Glasner J.D."/>
            <person name="Perna N.T."/>
        </authorList>
    </citation>
    <scope>NUCLEOTIDE SEQUENCE [LARGE SCALE GENOMIC DNA]</scope>
    <source>
        <strain evidence="11 12">ATCC 51604</strain>
    </source>
</reference>
<dbReference type="InterPro" id="IPR011657">
    <property type="entry name" value="CNT_C_dom"/>
</dbReference>
<feature type="domain" description="Concentrative nucleoside transporter N-terminal" evidence="8">
    <location>
        <begin position="10"/>
        <end position="81"/>
    </location>
</feature>
<keyword evidence="5 7" id="KW-1133">Transmembrane helix</keyword>
<dbReference type="Proteomes" id="UP000078504">
    <property type="component" value="Unassembled WGS sequence"/>
</dbReference>
<evidence type="ECO:0000313" key="12">
    <source>
        <dbReference type="Proteomes" id="UP000078504"/>
    </source>
</evidence>
<feature type="transmembrane region" description="Helical" evidence="7">
    <location>
        <begin position="347"/>
        <end position="375"/>
    </location>
</feature>
<dbReference type="PATRIC" id="fig|1354253.4.peg.3983"/>
<dbReference type="Pfam" id="PF01773">
    <property type="entry name" value="Nucleos_tra2_N"/>
    <property type="match status" value="1"/>
</dbReference>
<proteinExistence type="inferred from homology"/>
<dbReference type="InterPro" id="IPR002668">
    <property type="entry name" value="CNT_N_dom"/>
</dbReference>
<dbReference type="AlphaFoldDB" id="A0A1B7HQI1"/>
<dbReference type="InterPro" id="IPR008276">
    <property type="entry name" value="C_nuclsd_transpt"/>
</dbReference>
<feature type="transmembrane region" description="Helical" evidence="7">
    <location>
        <begin position="282"/>
        <end position="306"/>
    </location>
</feature>
<dbReference type="GO" id="GO:0015293">
    <property type="term" value="F:symporter activity"/>
    <property type="evidence" value="ECO:0007669"/>
    <property type="project" value="TreeGrafter"/>
</dbReference>
<dbReference type="Pfam" id="PF07662">
    <property type="entry name" value="Nucleos_tra2_C"/>
    <property type="match status" value="1"/>
</dbReference>
<comment type="caution">
    <text evidence="11">The sequence shown here is derived from an EMBL/GenBank/DDBJ whole genome shotgun (WGS) entry which is preliminary data.</text>
</comment>
<keyword evidence="4 7" id="KW-0812">Transmembrane</keyword>
<dbReference type="GO" id="GO:0005337">
    <property type="term" value="F:nucleoside transmembrane transporter activity"/>
    <property type="evidence" value="ECO:0007669"/>
    <property type="project" value="InterPro"/>
</dbReference>